<sequence>MNDILVVEDQEFDFRIIKAILEEKHHSLTHATSAEHALVEIHRHLPALILMDIEMPGMNGLELCRQLKQDEYSAHVPIIFISSYSDRQHIDEAFAAGGVDYIVKPFNKTEVQQRVSTYLMLIEATHRQQQISTLKDILLMTSGLAHELNTPLGNCLTASGSLEMQSQTLHQALNKKSLTAKALNSGLQKIDHANTLLMRNLLKTSEMVGEFQTMFNDYSTPDGEAINIHDMALMLFEPFTYQSYPFRLSFDVQGQLHMDHGSNTIQRVLLELMANSCKHAQLEPGDNLEVVLKLEQRGQYAQLIYEDNAAELSAEQAAQILSPFYTTARANGALGLGGTRIAQGITLLLNGSIEVQALRPRGVRFSIQVPLQSQSGSPNRLQAGARY</sequence>
<keyword evidence="1 2" id="KW-0597">Phosphoprotein</keyword>
<dbReference type="SUPFAM" id="SSF52172">
    <property type="entry name" value="CheY-like"/>
    <property type="match status" value="1"/>
</dbReference>
<evidence type="ECO:0000259" key="4">
    <source>
        <dbReference type="PROSITE" id="PS50110"/>
    </source>
</evidence>
<reference evidence="5 6" key="1">
    <citation type="journal article" date="2015" name="BMC Genomics">
        <title>Genome mining reveals unlocked bioactive potential of marine Gram-negative bacteria.</title>
        <authorList>
            <person name="Machado H."/>
            <person name="Sonnenschein E.C."/>
            <person name="Melchiorsen J."/>
            <person name="Gram L."/>
        </authorList>
    </citation>
    <scope>NUCLEOTIDE SEQUENCE [LARGE SCALE GENOMIC DNA]</scope>
    <source>
        <strain evidence="5 6">S3137</strain>
    </source>
</reference>
<dbReference type="PROSITE" id="PS50110">
    <property type="entry name" value="RESPONSE_REGULATORY"/>
    <property type="match status" value="1"/>
</dbReference>
<dbReference type="PANTHER" id="PTHR43547:SF2">
    <property type="entry name" value="HYBRID SIGNAL TRANSDUCTION HISTIDINE KINASE C"/>
    <property type="match status" value="1"/>
</dbReference>
<dbReference type="InterPro" id="IPR001789">
    <property type="entry name" value="Sig_transdc_resp-reg_receiver"/>
</dbReference>
<dbReference type="EMBL" id="JXXZ01000004">
    <property type="protein sequence ID" value="KJZ01226.1"/>
    <property type="molecule type" value="Genomic_DNA"/>
</dbReference>
<accession>A0A0F4Q034</accession>
<evidence type="ECO:0000256" key="2">
    <source>
        <dbReference type="PROSITE-ProRule" id="PRU00169"/>
    </source>
</evidence>
<dbReference type="Gene3D" id="3.30.565.10">
    <property type="entry name" value="Histidine kinase-like ATPase, C-terminal domain"/>
    <property type="match status" value="1"/>
</dbReference>
<dbReference type="InterPro" id="IPR036890">
    <property type="entry name" value="HATPase_C_sf"/>
</dbReference>
<dbReference type="Pfam" id="PF00072">
    <property type="entry name" value="Response_reg"/>
    <property type="match status" value="1"/>
</dbReference>
<comment type="caution">
    <text evidence="5">The sequence shown here is derived from an EMBL/GenBank/DDBJ whole genome shotgun (WGS) entry which is preliminary data.</text>
</comment>
<dbReference type="SMART" id="SM00387">
    <property type="entry name" value="HATPase_c"/>
    <property type="match status" value="1"/>
</dbReference>
<gene>
    <name evidence="5" type="ORF">TW72_05175</name>
</gene>
<feature type="domain" description="Response regulatory" evidence="4">
    <location>
        <begin position="3"/>
        <end position="119"/>
    </location>
</feature>
<dbReference type="OrthoDB" id="8874570at2"/>
<dbReference type="PANTHER" id="PTHR43547">
    <property type="entry name" value="TWO-COMPONENT HISTIDINE KINASE"/>
    <property type="match status" value="1"/>
</dbReference>
<dbReference type="PROSITE" id="PS50109">
    <property type="entry name" value="HIS_KIN"/>
    <property type="match status" value="1"/>
</dbReference>
<dbReference type="Gene3D" id="3.40.50.2300">
    <property type="match status" value="1"/>
</dbReference>
<proteinExistence type="predicted"/>
<dbReference type="GO" id="GO:0000155">
    <property type="term" value="F:phosphorelay sensor kinase activity"/>
    <property type="evidence" value="ECO:0007669"/>
    <property type="project" value="TreeGrafter"/>
</dbReference>
<dbReference type="SMART" id="SM00448">
    <property type="entry name" value="REC"/>
    <property type="match status" value="1"/>
</dbReference>
<evidence type="ECO:0000259" key="3">
    <source>
        <dbReference type="PROSITE" id="PS50109"/>
    </source>
</evidence>
<name>A0A0F4Q034_9GAMM</name>
<evidence type="ECO:0000313" key="5">
    <source>
        <dbReference type="EMBL" id="KJZ01226.1"/>
    </source>
</evidence>
<dbReference type="RefSeq" id="WP_045978108.1">
    <property type="nucleotide sequence ID" value="NZ_JXXY01000001.1"/>
</dbReference>
<evidence type="ECO:0000313" key="6">
    <source>
        <dbReference type="Proteomes" id="UP000033664"/>
    </source>
</evidence>
<feature type="modified residue" description="4-aspartylphosphate" evidence="2">
    <location>
        <position position="52"/>
    </location>
</feature>
<dbReference type="eggNOG" id="COG4191">
    <property type="taxonomic scope" value="Bacteria"/>
</dbReference>
<feature type="domain" description="Histidine kinase" evidence="3">
    <location>
        <begin position="143"/>
        <end position="373"/>
    </location>
</feature>
<evidence type="ECO:0008006" key="7">
    <source>
        <dbReference type="Google" id="ProtNLM"/>
    </source>
</evidence>
<dbReference type="InterPro" id="IPR003594">
    <property type="entry name" value="HATPase_dom"/>
</dbReference>
<protein>
    <recommendedName>
        <fullName evidence="7">Hybrid sensor histidine kinase/response regulator</fullName>
    </recommendedName>
</protein>
<evidence type="ECO:0000256" key="1">
    <source>
        <dbReference type="ARBA" id="ARBA00022553"/>
    </source>
</evidence>
<dbReference type="Pfam" id="PF02518">
    <property type="entry name" value="HATPase_c"/>
    <property type="match status" value="1"/>
</dbReference>
<organism evidence="5 6">
    <name type="scientific">Pseudoalteromonas ruthenica</name>
    <dbReference type="NCBI Taxonomy" id="151081"/>
    <lineage>
        <taxon>Bacteria</taxon>
        <taxon>Pseudomonadati</taxon>
        <taxon>Pseudomonadota</taxon>
        <taxon>Gammaproteobacteria</taxon>
        <taxon>Alteromonadales</taxon>
        <taxon>Pseudoalteromonadaceae</taxon>
        <taxon>Pseudoalteromonas</taxon>
    </lineage>
</organism>
<dbReference type="SUPFAM" id="SSF55874">
    <property type="entry name" value="ATPase domain of HSP90 chaperone/DNA topoisomerase II/histidine kinase"/>
    <property type="match status" value="1"/>
</dbReference>
<dbReference type="AlphaFoldDB" id="A0A0F4Q034"/>
<dbReference type="GeneID" id="58227880"/>
<dbReference type="InterPro" id="IPR011006">
    <property type="entry name" value="CheY-like_superfamily"/>
</dbReference>
<dbReference type="InterPro" id="IPR005467">
    <property type="entry name" value="His_kinase_dom"/>
</dbReference>
<keyword evidence="6" id="KW-1185">Reference proteome</keyword>
<dbReference type="Proteomes" id="UP000033664">
    <property type="component" value="Unassembled WGS sequence"/>
</dbReference>
<dbReference type="PATRIC" id="fig|151081.8.peg.81"/>